<dbReference type="NCBIfam" id="TIGR00732">
    <property type="entry name" value="dprA"/>
    <property type="match status" value="1"/>
</dbReference>
<dbReference type="Pfam" id="PF02481">
    <property type="entry name" value="DNA_processg_A"/>
    <property type="match status" value="1"/>
</dbReference>
<dbReference type="InterPro" id="IPR041614">
    <property type="entry name" value="DprA_WH"/>
</dbReference>
<dbReference type="InterPro" id="IPR057666">
    <property type="entry name" value="DrpA_SLOG"/>
</dbReference>
<proteinExistence type="inferred from homology"/>
<reference evidence="4 5" key="1">
    <citation type="submission" date="2023-07" db="EMBL/GenBank/DDBJ databases">
        <title>Sequencing the genomes of 1000 actinobacteria strains.</title>
        <authorList>
            <person name="Klenk H.-P."/>
        </authorList>
    </citation>
    <scope>NUCLEOTIDE SEQUENCE [LARGE SCALE GENOMIC DNA]</scope>
    <source>
        <strain evidence="4 5">DSM 14785</strain>
    </source>
</reference>
<dbReference type="Pfam" id="PF17782">
    <property type="entry name" value="WHD_DprA"/>
    <property type="match status" value="1"/>
</dbReference>
<feature type="domain" description="DprA winged helix" evidence="3">
    <location>
        <begin position="353"/>
        <end position="408"/>
    </location>
</feature>
<feature type="domain" description="Smf/DprA SLOG" evidence="2">
    <location>
        <begin position="111"/>
        <end position="333"/>
    </location>
</feature>
<keyword evidence="5" id="KW-1185">Reference proteome</keyword>
<organism evidence="4 5">
    <name type="scientific">Cellulomonas iranensis</name>
    <dbReference type="NCBI Taxonomy" id="76862"/>
    <lineage>
        <taxon>Bacteria</taxon>
        <taxon>Bacillati</taxon>
        <taxon>Actinomycetota</taxon>
        <taxon>Actinomycetes</taxon>
        <taxon>Micrococcales</taxon>
        <taxon>Cellulomonadaceae</taxon>
        <taxon>Cellulomonas</taxon>
    </lineage>
</organism>
<dbReference type="PANTHER" id="PTHR43022">
    <property type="entry name" value="PROTEIN SMF"/>
    <property type="match status" value="1"/>
</dbReference>
<dbReference type="InterPro" id="IPR036388">
    <property type="entry name" value="WH-like_DNA-bd_sf"/>
</dbReference>
<evidence type="ECO:0000259" key="2">
    <source>
        <dbReference type="Pfam" id="PF02481"/>
    </source>
</evidence>
<dbReference type="Gene3D" id="3.40.50.450">
    <property type="match status" value="1"/>
</dbReference>
<dbReference type="EMBL" id="JAUSVM010000001">
    <property type="protein sequence ID" value="MDQ0423850.1"/>
    <property type="molecule type" value="Genomic_DNA"/>
</dbReference>
<comment type="similarity">
    <text evidence="1">Belongs to the DprA/Smf family.</text>
</comment>
<evidence type="ECO:0000313" key="4">
    <source>
        <dbReference type="EMBL" id="MDQ0423850.1"/>
    </source>
</evidence>
<dbReference type="InterPro" id="IPR003488">
    <property type="entry name" value="DprA"/>
</dbReference>
<gene>
    <name evidence="4" type="ORF">JO380_000231</name>
</gene>
<accession>A0ABU0GGT6</accession>
<dbReference type="RefSeq" id="WP_070320703.1">
    <property type="nucleotide sequence ID" value="NZ_JAUSVM010000001.1"/>
</dbReference>
<dbReference type="SUPFAM" id="SSF102405">
    <property type="entry name" value="MCP/YpsA-like"/>
    <property type="match status" value="1"/>
</dbReference>
<evidence type="ECO:0000313" key="5">
    <source>
        <dbReference type="Proteomes" id="UP001240250"/>
    </source>
</evidence>
<sequence length="420" mass="42608">MSEGGTTPAASRADGGAGRRARAVWSALVEPGDEVAGALVAACGAAPALHWVDTSIRRGHPDWDALEAAGGELAAPVRRRVARAVERWSARRASVDPERDLAAARRCGARLVTPDDGDWPAGLDDLGAASPHALWVRGALPARGARAGATAAADDASRVVALVGARASTSYGERVAVDLAADLVRRGWWVASGGAYGIDAAAHRGALLAGGGTVAVLAGGVDRAYPVGNARLLEEIVVSGGAVVSEVPPGAAPTRSRFLQRNRLIAALSCATVVVEAAWRSGAASTAHHAARLLRPVGAVPGAVTSAASAGCHRLLRDGVAVCVTDADEVVELAGPTRHLAPAVEDEGPAGEVDGLDPVARRVHDGLSRRAPRDVDVIAARSGVSVAEARAALGLLELDGRARRLAAGWVVVPGHESGKG</sequence>
<comment type="caution">
    <text evidence="4">The sequence shown here is derived from an EMBL/GenBank/DDBJ whole genome shotgun (WGS) entry which is preliminary data.</text>
</comment>
<protein>
    <submittedName>
        <fullName evidence="4">DNA processing protein</fullName>
    </submittedName>
</protein>
<evidence type="ECO:0000256" key="1">
    <source>
        <dbReference type="ARBA" id="ARBA00006525"/>
    </source>
</evidence>
<dbReference type="Gene3D" id="1.10.10.10">
    <property type="entry name" value="Winged helix-like DNA-binding domain superfamily/Winged helix DNA-binding domain"/>
    <property type="match status" value="1"/>
</dbReference>
<evidence type="ECO:0000259" key="3">
    <source>
        <dbReference type="Pfam" id="PF17782"/>
    </source>
</evidence>
<dbReference type="PANTHER" id="PTHR43022:SF1">
    <property type="entry name" value="PROTEIN SMF"/>
    <property type="match status" value="1"/>
</dbReference>
<name>A0ABU0GGT6_9CELL</name>
<dbReference type="Proteomes" id="UP001240250">
    <property type="component" value="Unassembled WGS sequence"/>
</dbReference>